<dbReference type="Proteomes" id="UP001501218">
    <property type="component" value="Unassembled WGS sequence"/>
</dbReference>
<proteinExistence type="predicted"/>
<evidence type="ECO:0000313" key="2">
    <source>
        <dbReference type="EMBL" id="GAA2335450.1"/>
    </source>
</evidence>
<feature type="compositionally biased region" description="Low complexity" evidence="1">
    <location>
        <begin position="58"/>
        <end position="71"/>
    </location>
</feature>
<gene>
    <name evidence="2" type="ORF">GCM10009854_09170</name>
</gene>
<organism evidence="2 3">
    <name type="scientific">Saccharopolyspora halophila</name>
    <dbReference type="NCBI Taxonomy" id="405551"/>
    <lineage>
        <taxon>Bacteria</taxon>
        <taxon>Bacillati</taxon>
        <taxon>Actinomycetota</taxon>
        <taxon>Actinomycetes</taxon>
        <taxon>Pseudonocardiales</taxon>
        <taxon>Pseudonocardiaceae</taxon>
        <taxon>Saccharopolyspora</taxon>
    </lineage>
</organism>
<accession>A0ABP5SNS4</accession>
<dbReference type="EMBL" id="BAAARA010000002">
    <property type="protein sequence ID" value="GAA2335450.1"/>
    <property type="molecule type" value="Genomic_DNA"/>
</dbReference>
<reference evidence="3" key="1">
    <citation type="journal article" date="2019" name="Int. J. Syst. Evol. Microbiol.">
        <title>The Global Catalogue of Microorganisms (GCM) 10K type strain sequencing project: providing services to taxonomists for standard genome sequencing and annotation.</title>
        <authorList>
            <consortium name="The Broad Institute Genomics Platform"/>
            <consortium name="The Broad Institute Genome Sequencing Center for Infectious Disease"/>
            <person name="Wu L."/>
            <person name="Ma J."/>
        </authorList>
    </citation>
    <scope>NUCLEOTIDE SEQUENCE [LARGE SCALE GENOMIC DNA]</scope>
    <source>
        <strain evidence="3">JCM 16221</strain>
    </source>
</reference>
<evidence type="ECO:0000313" key="3">
    <source>
        <dbReference type="Proteomes" id="UP001501218"/>
    </source>
</evidence>
<protein>
    <submittedName>
        <fullName evidence="2">Uncharacterized protein</fullName>
    </submittedName>
</protein>
<feature type="region of interest" description="Disordered" evidence="1">
    <location>
        <begin position="34"/>
        <end position="71"/>
    </location>
</feature>
<sequence length="71" mass="7544">MFDPLGCLPTFRITGIEGAARRVVLLDQSLSATPVRFTPTLGSNTNPRTTRRPPPTRPATAKAAAAPEQGK</sequence>
<evidence type="ECO:0000256" key="1">
    <source>
        <dbReference type="SAM" id="MobiDB-lite"/>
    </source>
</evidence>
<keyword evidence="3" id="KW-1185">Reference proteome</keyword>
<comment type="caution">
    <text evidence="2">The sequence shown here is derived from an EMBL/GenBank/DDBJ whole genome shotgun (WGS) entry which is preliminary data.</text>
</comment>
<name>A0ABP5SNS4_9PSEU</name>